<feature type="region of interest" description="Disordered" evidence="9">
    <location>
        <begin position="265"/>
        <end position="303"/>
    </location>
</feature>
<gene>
    <name evidence="12" type="primary">CCHa1-R_1</name>
    <name evidence="12" type="ORF">GWK47_003439</name>
</gene>
<dbReference type="PANTHER" id="PTHR45695">
    <property type="entry name" value="LEUCOKININ RECEPTOR-RELATED"/>
    <property type="match status" value="1"/>
</dbReference>
<dbReference type="InterPro" id="IPR000276">
    <property type="entry name" value="GPCR_Rhodpsn"/>
</dbReference>
<name>A0A8J4YKA6_CHIOP</name>
<evidence type="ECO:0000256" key="10">
    <source>
        <dbReference type="SAM" id="Phobius"/>
    </source>
</evidence>
<dbReference type="GO" id="GO:0005886">
    <property type="term" value="C:plasma membrane"/>
    <property type="evidence" value="ECO:0007669"/>
    <property type="project" value="TreeGrafter"/>
</dbReference>
<evidence type="ECO:0000313" key="13">
    <source>
        <dbReference type="Proteomes" id="UP000770661"/>
    </source>
</evidence>
<keyword evidence="8" id="KW-0807">Transducer</keyword>
<dbReference type="GO" id="GO:0008188">
    <property type="term" value="F:neuropeptide receptor activity"/>
    <property type="evidence" value="ECO:0007669"/>
    <property type="project" value="TreeGrafter"/>
</dbReference>
<dbReference type="PANTHER" id="PTHR45695:SF26">
    <property type="entry name" value="NEUROPEPTIDE CCHAMIDE-1 RECEPTOR"/>
    <property type="match status" value="1"/>
</dbReference>
<dbReference type="SUPFAM" id="SSF81321">
    <property type="entry name" value="Family A G protein-coupled receptor-like"/>
    <property type="match status" value="1"/>
</dbReference>
<keyword evidence="7 12" id="KW-0675">Receptor</keyword>
<dbReference type="Proteomes" id="UP000770661">
    <property type="component" value="Unassembled WGS sequence"/>
</dbReference>
<dbReference type="PROSITE" id="PS50262">
    <property type="entry name" value="G_PROTEIN_RECEP_F1_2"/>
    <property type="match status" value="1"/>
</dbReference>
<evidence type="ECO:0000256" key="1">
    <source>
        <dbReference type="ARBA" id="ARBA00004141"/>
    </source>
</evidence>
<feature type="transmembrane region" description="Helical" evidence="10">
    <location>
        <begin position="129"/>
        <end position="151"/>
    </location>
</feature>
<dbReference type="Pfam" id="PF00001">
    <property type="entry name" value="7tm_1"/>
    <property type="match status" value="2"/>
</dbReference>
<dbReference type="OrthoDB" id="10049706at2759"/>
<evidence type="ECO:0000256" key="9">
    <source>
        <dbReference type="SAM" id="MobiDB-lite"/>
    </source>
</evidence>
<feature type="domain" description="G-protein coupled receptors family 1 profile" evidence="11">
    <location>
        <begin position="1"/>
        <end position="195"/>
    </location>
</feature>
<dbReference type="EMBL" id="JACEEZ010001015">
    <property type="protein sequence ID" value="KAG0729582.1"/>
    <property type="molecule type" value="Genomic_DNA"/>
</dbReference>
<keyword evidence="6 10" id="KW-0472">Membrane</keyword>
<keyword evidence="3 10" id="KW-0812">Transmembrane</keyword>
<feature type="transmembrane region" description="Helical" evidence="10">
    <location>
        <begin position="15"/>
        <end position="38"/>
    </location>
</feature>
<feature type="transmembrane region" description="Helical" evidence="10">
    <location>
        <begin position="70"/>
        <end position="92"/>
    </location>
</feature>
<evidence type="ECO:0000256" key="7">
    <source>
        <dbReference type="ARBA" id="ARBA00023170"/>
    </source>
</evidence>
<evidence type="ECO:0000256" key="4">
    <source>
        <dbReference type="ARBA" id="ARBA00022989"/>
    </source>
</evidence>
<dbReference type="PRINTS" id="PR00237">
    <property type="entry name" value="GPCRRHODOPSN"/>
</dbReference>
<comment type="similarity">
    <text evidence="2">Belongs to the G-protein coupled receptor 1 family.</text>
</comment>
<protein>
    <submittedName>
        <fullName evidence="12">Neuropeptide CCHamide-1 receptor</fullName>
    </submittedName>
</protein>
<keyword evidence="13" id="KW-1185">Reference proteome</keyword>
<feature type="compositionally biased region" description="Pro residues" evidence="9">
    <location>
        <begin position="271"/>
        <end position="284"/>
    </location>
</feature>
<evidence type="ECO:0000256" key="2">
    <source>
        <dbReference type="ARBA" id="ARBA00010663"/>
    </source>
</evidence>
<evidence type="ECO:0000313" key="12">
    <source>
        <dbReference type="EMBL" id="KAG0729582.1"/>
    </source>
</evidence>
<evidence type="ECO:0000256" key="5">
    <source>
        <dbReference type="ARBA" id="ARBA00023040"/>
    </source>
</evidence>
<comment type="caution">
    <text evidence="12">The sequence shown here is derived from an EMBL/GenBank/DDBJ whole genome shotgun (WGS) entry which is preliminary data.</text>
</comment>
<evidence type="ECO:0000256" key="3">
    <source>
        <dbReference type="ARBA" id="ARBA00022692"/>
    </source>
</evidence>
<sequence>MTFADIKTYGRSNTYLISLALGDLLVLFFTVPFVSTIYTIEYWPYGTFECKFSEFIRMFRRAVSGTARSVTLRVTAAIWVVSLVLATPAAVFTHVRNFGSVGDINVTVCYPFPDTYDWYTKANVLTKALVYYFLPLLVIAAFYILMARHLLTPEVVGDAQVFQRQIRTRRKVAKVVLCFIVIFAVCFLPTHVFMLWFYFDLSGDYNDFWHALRIMGFCSELHQLDASTPSPSTASPAPSGSSTTVTSSAVAVGCIQSVQRCIPSAQAPRSTAPPPCGPSRPSPSPHCCKNAHAPTPSDARGSLIVSAACRTRTASPHRRRR</sequence>
<evidence type="ECO:0000256" key="8">
    <source>
        <dbReference type="ARBA" id="ARBA00023224"/>
    </source>
</evidence>
<dbReference type="InterPro" id="IPR017452">
    <property type="entry name" value="GPCR_Rhodpsn_7TM"/>
</dbReference>
<dbReference type="AlphaFoldDB" id="A0A8J4YKA6"/>
<proteinExistence type="inferred from homology"/>
<reference evidence="12" key="1">
    <citation type="submission" date="2020-07" db="EMBL/GenBank/DDBJ databases">
        <title>The High-quality genome of the commercially important snow crab, Chionoecetes opilio.</title>
        <authorList>
            <person name="Jeong J.-H."/>
            <person name="Ryu S."/>
        </authorList>
    </citation>
    <scope>NUCLEOTIDE SEQUENCE</scope>
    <source>
        <strain evidence="12">MADBK_172401_WGS</strain>
        <tissue evidence="12">Digestive gland</tissue>
    </source>
</reference>
<organism evidence="12 13">
    <name type="scientific">Chionoecetes opilio</name>
    <name type="common">Atlantic snow crab</name>
    <name type="synonym">Cancer opilio</name>
    <dbReference type="NCBI Taxonomy" id="41210"/>
    <lineage>
        <taxon>Eukaryota</taxon>
        <taxon>Metazoa</taxon>
        <taxon>Ecdysozoa</taxon>
        <taxon>Arthropoda</taxon>
        <taxon>Crustacea</taxon>
        <taxon>Multicrustacea</taxon>
        <taxon>Malacostraca</taxon>
        <taxon>Eumalacostraca</taxon>
        <taxon>Eucarida</taxon>
        <taxon>Decapoda</taxon>
        <taxon>Pleocyemata</taxon>
        <taxon>Brachyura</taxon>
        <taxon>Eubrachyura</taxon>
        <taxon>Majoidea</taxon>
        <taxon>Majidae</taxon>
        <taxon>Chionoecetes</taxon>
    </lineage>
</organism>
<keyword evidence="4 10" id="KW-1133">Transmembrane helix</keyword>
<dbReference type="Gene3D" id="1.20.1070.10">
    <property type="entry name" value="Rhodopsin 7-helix transmembrane proteins"/>
    <property type="match status" value="1"/>
</dbReference>
<evidence type="ECO:0000256" key="6">
    <source>
        <dbReference type="ARBA" id="ARBA00023136"/>
    </source>
</evidence>
<comment type="subcellular location">
    <subcellularLocation>
        <location evidence="1">Membrane</location>
        <topology evidence="1">Multi-pass membrane protein</topology>
    </subcellularLocation>
</comment>
<evidence type="ECO:0000259" key="11">
    <source>
        <dbReference type="PROSITE" id="PS50262"/>
    </source>
</evidence>
<accession>A0A8J4YKA6</accession>
<feature type="transmembrane region" description="Helical" evidence="10">
    <location>
        <begin position="172"/>
        <end position="199"/>
    </location>
</feature>
<keyword evidence="5" id="KW-0297">G-protein coupled receptor</keyword>